<dbReference type="Proteomes" id="UP000815325">
    <property type="component" value="Unassembled WGS sequence"/>
</dbReference>
<gene>
    <name evidence="1" type="ORF">DUNSADRAFT_12534</name>
</gene>
<keyword evidence="2" id="KW-1185">Reference proteome</keyword>
<evidence type="ECO:0000313" key="2">
    <source>
        <dbReference type="Proteomes" id="UP000815325"/>
    </source>
</evidence>
<feature type="non-terminal residue" evidence="1">
    <location>
        <position position="66"/>
    </location>
</feature>
<protein>
    <submittedName>
        <fullName evidence="1">Uncharacterized protein</fullName>
    </submittedName>
</protein>
<organism evidence="1 2">
    <name type="scientific">Dunaliella salina</name>
    <name type="common">Green alga</name>
    <name type="synonym">Protococcus salinus</name>
    <dbReference type="NCBI Taxonomy" id="3046"/>
    <lineage>
        <taxon>Eukaryota</taxon>
        <taxon>Viridiplantae</taxon>
        <taxon>Chlorophyta</taxon>
        <taxon>core chlorophytes</taxon>
        <taxon>Chlorophyceae</taxon>
        <taxon>CS clade</taxon>
        <taxon>Chlamydomonadales</taxon>
        <taxon>Dunaliellaceae</taxon>
        <taxon>Dunaliella</taxon>
    </lineage>
</organism>
<proteinExistence type="predicted"/>
<name>A0ABQ7FRP7_DUNSA</name>
<accession>A0ABQ7FRP7</accession>
<comment type="caution">
    <text evidence="1">The sequence shown here is derived from an EMBL/GenBank/DDBJ whole genome shotgun (WGS) entry which is preliminary data.</text>
</comment>
<reference evidence="1" key="1">
    <citation type="submission" date="2017-08" db="EMBL/GenBank/DDBJ databases">
        <authorList>
            <person name="Polle J.E."/>
            <person name="Barry K."/>
            <person name="Cushman J."/>
            <person name="Schmutz J."/>
            <person name="Tran D."/>
            <person name="Hathwaick L.T."/>
            <person name="Yim W.C."/>
            <person name="Jenkins J."/>
            <person name="Mckie-Krisberg Z.M."/>
            <person name="Prochnik S."/>
            <person name="Lindquist E."/>
            <person name="Dockter R.B."/>
            <person name="Adam C."/>
            <person name="Molina H."/>
            <person name="Bunkerborg J."/>
            <person name="Jin E."/>
            <person name="Buchheim M."/>
            <person name="Magnuson J."/>
        </authorList>
    </citation>
    <scope>NUCLEOTIDE SEQUENCE</scope>
    <source>
        <strain evidence="1">CCAP 19/18</strain>
    </source>
</reference>
<sequence length="66" mass="7429">MHTWKHLHMQIAGFCRNVAVGKEDPVCFWSVLNPMLGAAQVEKICMWPCKLLDSEEDGARQPDVGC</sequence>
<evidence type="ECO:0000313" key="1">
    <source>
        <dbReference type="EMBL" id="KAF5825273.1"/>
    </source>
</evidence>
<dbReference type="EMBL" id="MU074222">
    <property type="protein sequence ID" value="KAF5825273.1"/>
    <property type="molecule type" value="Genomic_DNA"/>
</dbReference>